<dbReference type="SUPFAM" id="SSF52540">
    <property type="entry name" value="P-loop containing nucleoside triphosphate hydrolases"/>
    <property type="match status" value="1"/>
</dbReference>
<dbReference type="Gene3D" id="3.40.50.300">
    <property type="entry name" value="P-loop containing nucleotide triphosphate hydrolases"/>
    <property type="match status" value="1"/>
</dbReference>
<keyword evidence="7" id="KW-1185">Reference proteome</keyword>
<evidence type="ECO:0000256" key="2">
    <source>
        <dbReference type="ARBA" id="ARBA00022448"/>
    </source>
</evidence>
<feature type="domain" description="ABC transporter" evidence="5">
    <location>
        <begin position="50"/>
        <end position="271"/>
    </location>
</feature>
<evidence type="ECO:0000256" key="4">
    <source>
        <dbReference type="ARBA" id="ARBA00022840"/>
    </source>
</evidence>
<dbReference type="Pfam" id="PF00005">
    <property type="entry name" value="ABC_tran"/>
    <property type="match status" value="1"/>
</dbReference>
<dbReference type="SMART" id="SM00382">
    <property type="entry name" value="AAA"/>
    <property type="match status" value="1"/>
</dbReference>
<keyword evidence="2" id="KW-0813">Transport</keyword>
<dbReference type="InterPro" id="IPR015860">
    <property type="entry name" value="ABC_transpr_TagH-like"/>
</dbReference>
<name>A0ABX8D7U4_9CELL</name>
<keyword evidence="3" id="KW-0547">Nucleotide-binding</keyword>
<evidence type="ECO:0000256" key="3">
    <source>
        <dbReference type="ARBA" id="ARBA00022741"/>
    </source>
</evidence>
<keyword evidence="4 6" id="KW-0067">ATP-binding</keyword>
<evidence type="ECO:0000313" key="7">
    <source>
        <dbReference type="Proteomes" id="UP000677804"/>
    </source>
</evidence>
<dbReference type="Proteomes" id="UP000677804">
    <property type="component" value="Chromosome"/>
</dbReference>
<dbReference type="PANTHER" id="PTHR46743:SF2">
    <property type="entry name" value="TEICHOIC ACIDS EXPORT ATP-BINDING PROTEIN TAGH"/>
    <property type="match status" value="1"/>
</dbReference>
<protein>
    <submittedName>
        <fullName evidence="6">ABC transporter ATP-binding protein</fullName>
    </submittedName>
</protein>
<dbReference type="CDD" id="cd03220">
    <property type="entry name" value="ABC_KpsT_Wzt"/>
    <property type="match status" value="1"/>
</dbReference>
<proteinExistence type="inferred from homology"/>
<accession>A0ABX8D7U4</accession>
<dbReference type="PROSITE" id="PS50893">
    <property type="entry name" value="ABC_TRANSPORTER_2"/>
    <property type="match status" value="1"/>
</dbReference>
<reference evidence="6 7" key="1">
    <citation type="submission" date="2021-05" db="EMBL/GenBank/DDBJ databases">
        <title>Novel species in genus Cellulomonas.</title>
        <authorList>
            <person name="Zhang G."/>
        </authorList>
    </citation>
    <scope>NUCLEOTIDE SEQUENCE [LARGE SCALE GENOMIC DNA]</scope>
    <source>
        <strain evidence="7">zg-ZUI222</strain>
    </source>
</reference>
<dbReference type="EMBL" id="CP074405">
    <property type="protein sequence ID" value="QVI63093.1"/>
    <property type="molecule type" value="Genomic_DNA"/>
</dbReference>
<evidence type="ECO:0000313" key="6">
    <source>
        <dbReference type="EMBL" id="QVI63093.1"/>
    </source>
</evidence>
<dbReference type="InterPro" id="IPR050683">
    <property type="entry name" value="Bact_Polysacc_Export_ATP-bd"/>
</dbReference>
<gene>
    <name evidence="6" type="ORF">KG103_04015</name>
</gene>
<comment type="similarity">
    <text evidence="1">Belongs to the ABC transporter superfamily.</text>
</comment>
<dbReference type="InterPro" id="IPR003593">
    <property type="entry name" value="AAA+_ATPase"/>
</dbReference>
<organism evidence="6 7">
    <name type="scientific">Cellulomonas wangleii</name>
    <dbReference type="NCBI Taxonomy" id="2816956"/>
    <lineage>
        <taxon>Bacteria</taxon>
        <taxon>Bacillati</taxon>
        <taxon>Actinomycetota</taxon>
        <taxon>Actinomycetes</taxon>
        <taxon>Micrococcales</taxon>
        <taxon>Cellulomonadaceae</taxon>
        <taxon>Cellulomonas</taxon>
    </lineage>
</organism>
<dbReference type="PANTHER" id="PTHR46743">
    <property type="entry name" value="TEICHOIC ACIDS EXPORT ATP-BINDING PROTEIN TAGH"/>
    <property type="match status" value="1"/>
</dbReference>
<evidence type="ECO:0000259" key="5">
    <source>
        <dbReference type="PROSITE" id="PS50893"/>
    </source>
</evidence>
<evidence type="ECO:0000256" key="1">
    <source>
        <dbReference type="ARBA" id="ARBA00005417"/>
    </source>
</evidence>
<sequence length="311" mass="33065">MAPSSPTQAVMTVTGVAAMRSVQVAVDDVHVRYRTPSTDAAARAEVPRAMRAVNRLIGRQPTVLNRALAGVSFVARSGEAVGVVGLNGSGKSTLLRVIAGLERPARGMVLARTTPVLLGVNAAMLPELTGQQNVRLGCLAMGMTPEEVSAAYKDIVELSGLGPAIHHPMKTYSSGMGARLKFAIAAAANPQILLIDEALATGDAAFRERSEDRMNQLRGNAGCTFLVSHAAKTVEETCTRAIWLHKGRLVMDGSAYDVAQKYRWWAWNLAKGETEKAAGLLDDAFGEGHDTAVRVTELYDPSAPPRHVRGG</sequence>
<dbReference type="GO" id="GO:0005524">
    <property type="term" value="F:ATP binding"/>
    <property type="evidence" value="ECO:0007669"/>
    <property type="project" value="UniProtKB-KW"/>
</dbReference>
<dbReference type="InterPro" id="IPR027417">
    <property type="entry name" value="P-loop_NTPase"/>
</dbReference>
<dbReference type="InterPro" id="IPR003439">
    <property type="entry name" value="ABC_transporter-like_ATP-bd"/>
</dbReference>